<keyword evidence="3" id="KW-1185">Reference proteome</keyword>
<dbReference type="InterPro" id="IPR011990">
    <property type="entry name" value="TPR-like_helical_dom_sf"/>
</dbReference>
<dbReference type="InterPro" id="IPR046341">
    <property type="entry name" value="SET_dom_sf"/>
</dbReference>
<dbReference type="RefSeq" id="XP_060279439.1">
    <property type="nucleotide sequence ID" value="XM_060431251.1"/>
</dbReference>
<dbReference type="PANTHER" id="PTHR47332">
    <property type="entry name" value="SET DOMAIN-CONTAINING PROTEIN 5"/>
    <property type="match status" value="1"/>
</dbReference>
<evidence type="ECO:0000313" key="3">
    <source>
        <dbReference type="Proteomes" id="UP001244011"/>
    </source>
</evidence>
<dbReference type="Gene3D" id="1.25.40.10">
    <property type="entry name" value="Tetratricopeptide repeat domain"/>
    <property type="match status" value="1"/>
</dbReference>
<dbReference type="Gene3D" id="2.170.270.10">
    <property type="entry name" value="SET domain"/>
    <property type="match status" value="1"/>
</dbReference>
<dbReference type="Proteomes" id="UP001244011">
    <property type="component" value="Unassembled WGS sequence"/>
</dbReference>
<dbReference type="InterPro" id="IPR053185">
    <property type="entry name" value="SET_domain_protein"/>
</dbReference>
<comment type="caution">
    <text evidence="2">The sequence shown here is derived from an EMBL/GenBank/DDBJ whole genome shotgun (WGS) entry which is preliminary data.</text>
</comment>
<protein>
    <submittedName>
        <fullName evidence="2">SET domain-containing protein</fullName>
    </submittedName>
</protein>
<gene>
    <name evidence="2" type="ORF">QBC33DRAFT_581194</name>
</gene>
<dbReference type="PROSITE" id="PS50280">
    <property type="entry name" value="SET"/>
    <property type="match status" value="1"/>
</dbReference>
<dbReference type="Pfam" id="PF00856">
    <property type="entry name" value="SET"/>
    <property type="match status" value="1"/>
</dbReference>
<dbReference type="SMART" id="SM00317">
    <property type="entry name" value="SET"/>
    <property type="match status" value="1"/>
</dbReference>
<name>A0AAJ0FC53_9PEZI</name>
<accession>A0AAJ0FC53</accession>
<proteinExistence type="predicted"/>
<sequence>MDDSVGLDPASWAPWTHRPFCADTKYCVFTNSMFQGNHGVSIITTPEIAASSVDLLTTLNAAQDPQLGNQAPDPPPYEVREIPGRGMGVVATRRIRHGEILMVDYASILVDTEFPGRVRREKGHQLLQRAMEQLPNSDGVLSLARSSKAGAPLPEDVMRTNTFGMTISDRSRMALFPRISRMNHACNPNAFTRFLEKTLAKRVVAFRDIEAGEEITISYLEPGVLHAERQEMLLKRWGFKCSCSLCSAPAEEIAASDRRRERVQVIRKEVLQHVQNRDFQGAIELNAEMLELIRKEDLAPHLGEHYEVLARLYLAATDLKNAKIFAQLALDDLEANGGVDVYDGIEELRTILGWNT</sequence>
<reference evidence="2" key="1">
    <citation type="submission" date="2023-06" db="EMBL/GenBank/DDBJ databases">
        <title>Genome-scale phylogeny and comparative genomics of the fungal order Sordariales.</title>
        <authorList>
            <consortium name="Lawrence Berkeley National Laboratory"/>
            <person name="Hensen N."/>
            <person name="Bonometti L."/>
            <person name="Westerberg I."/>
            <person name="Brannstrom I.O."/>
            <person name="Guillou S."/>
            <person name="Cros-Aarteil S."/>
            <person name="Calhoun S."/>
            <person name="Haridas S."/>
            <person name="Kuo A."/>
            <person name="Mondo S."/>
            <person name="Pangilinan J."/>
            <person name="Riley R."/>
            <person name="Labutti K."/>
            <person name="Andreopoulos B."/>
            <person name="Lipzen A."/>
            <person name="Chen C."/>
            <person name="Yanf M."/>
            <person name="Daum C."/>
            <person name="Ng V."/>
            <person name="Clum A."/>
            <person name="Steindorff A."/>
            <person name="Ohm R."/>
            <person name="Martin F."/>
            <person name="Silar P."/>
            <person name="Natvig D."/>
            <person name="Lalanne C."/>
            <person name="Gautier V."/>
            <person name="Ament-Velasquez S.L."/>
            <person name="Kruys A."/>
            <person name="Hutchinson M.I."/>
            <person name="Powell A.J."/>
            <person name="Barry K."/>
            <person name="Miller A.N."/>
            <person name="Grigoriev I.V."/>
            <person name="Debuchy R."/>
            <person name="Gladieux P."/>
            <person name="Thoren M.H."/>
            <person name="Johannesson H."/>
        </authorList>
    </citation>
    <scope>NUCLEOTIDE SEQUENCE</scope>
    <source>
        <strain evidence="2">8032-3</strain>
    </source>
</reference>
<dbReference type="SUPFAM" id="SSF82199">
    <property type="entry name" value="SET domain"/>
    <property type="match status" value="1"/>
</dbReference>
<dbReference type="AlphaFoldDB" id="A0AAJ0FC53"/>
<dbReference type="EMBL" id="MU839029">
    <property type="protein sequence ID" value="KAK1763226.1"/>
    <property type="molecule type" value="Genomic_DNA"/>
</dbReference>
<feature type="domain" description="SET" evidence="1">
    <location>
        <begin position="75"/>
        <end position="220"/>
    </location>
</feature>
<organism evidence="2 3">
    <name type="scientific">Phialemonium atrogriseum</name>
    <dbReference type="NCBI Taxonomy" id="1093897"/>
    <lineage>
        <taxon>Eukaryota</taxon>
        <taxon>Fungi</taxon>
        <taxon>Dikarya</taxon>
        <taxon>Ascomycota</taxon>
        <taxon>Pezizomycotina</taxon>
        <taxon>Sordariomycetes</taxon>
        <taxon>Sordariomycetidae</taxon>
        <taxon>Cephalothecales</taxon>
        <taxon>Cephalothecaceae</taxon>
        <taxon>Phialemonium</taxon>
    </lineage>
</organism>
<evidence type="ECO:0000313" key="2">
    <source>
        <dbReference type="EMBL" id="KAK1763226.1"/>
    </source>
</evidence>
<dbReference type="InterPro" id="IPR001214">
    <property type="entry name" value="SET_dom"/>
</dbReference>
<dbReference type="GeneID" id="85314438"/>
<dbReference type="PANTHER" id="PTHR47332:SF6">
    <property type="entry name" value="SET DOMAIN-CONTAINING PROTEIN"/>
    <property type="match status" value="1"/>
</dbReference>
<dbReference type="CDD" id="cd20071">
    <property type="entry name" value="SET_SMYD"/>
    <property type="match status" value="1"/>
</dbReference>
<evidence type="ECO:0000259" key="1">
    <source>
        <dbReference type="PROSITE" id="PS50280"/>
    </source>
</evidence>